<dbReference type="InterPro" id="IPR014289">
    <property type="entry name" value="RNA_pol_sigma-24-rel"/>
</dbReference>
<accession>A0A8H9D9S8</accession>
<keyword evidence="4" id="KW-0238">DNA-binding</keyword>
<dbReference type="GO" id="GO:0016987">
    <property type="term" value="F:sigma factor activity"/>
    <property type="evidence" value="ECO:0007669"/>
    <property type="project" value="UniProtKB-KW"/>
</dbReference>
<dbReference type="NCBIfam" id="TIGR02937">
    <property type="entry name" value="sigma70-ECF"/>
    <property type="match status" value="1"/>
</dbReference>
<dbReference type="Gene3D" id="1.10.10.10">
    <property type="entry name" value="Winged helix-like DNA-binding domain superfamily/Winged helix DNA-binding domain"/>
    <property type="match status" value="1"/>
</dbReference>
<dbReference type="Proteomes" id="UP000601736">
    <property type="component" value="Unassembled WGS sequence"/>
</dbReference>
<evidence type="ECO:0000259" key="7">
    <source>
        <dbReference type="Pfam" id="PF08281"/>
    </source>
</evidence>
<dbReference type="InterPro" id="IPR014284">
    <property type="entry name" value="RNA_pol_sigma-70_dom"/>
</dbReference>
<dbReference type="InterPro" id="IPR007627">
    <property type="entry name" value="RNA_pol_sigma70_r2"/>
</dbReference>
<comment type="caution">
    <text evidence="8">The sequence shown here is derived from an EMBL/GenBank/DDBJ whole genome shotgun (WGS) entry which is preliminary data.</text>
</comment>
<evidence type="ECO:0000313" key="8">
    <source>
        <dbReference type="EMBL" id="CAE6497572.1"/>
    </source>
</evidence>
<evidence type="ECO:0000256" key="5">
    <source>
        <dbReference type="ARBA" id="ARBA00023163"/>
    </source>
</evidence>
<dbReference type="InterPro" id="IPR036388">
    <property type="entry name" value="WH-like_DNA-bd_sf"/>
</dbReference>
<dbReference type="GO" id="GO:0003677">
    <property type="term" value="F:DNA binding"/>
    <property type="evidence" value="ECO:0007669"/>
    <property type="project" value="UniProtKB-KW"/>
</dbReference>
<keyword evidence="2" id="KW-0805">Transcription regulation</keyword>
<dbReference type="Pfam" id="PF04542">
    <property type="entry name" value="Sigma70_r2"/>
    <property type="match status" value="1"/>
</dbReference>
<dbReference type="EMBL" id="CAJNAP010000008">
    <property type="protein sequence ID" value="CAE6497572.1"/>
    <property type="molecule type" value="Genomic_DNA"/>
</dbReference>
<keyword evidence="3" id="KW-0731">Sigma factor</keyword>
<dbReference type="InterPro" id="IPR013249">
    <property type="entry name" value="RNA_pol_sigma70_r4_t2"/>
</dbReference>
<keyword evidence="5" id="KW-0804">Transcription</keyword>
<dbReference type="RefSeq" id="WP_204799532.1">
    <property type="nucleotide sequence ID" value="NZ_CAJNAP010000008.1"/>
</dbReference>
<dbReference type="PANTHER" id="PTHR43133:SF8">
    <property type="entry name" value="RNA POLYMERASE SIGMA FACTOR HI_1459-RELATED"/>
    <property type="match status" value="1"/>
</dbReference>
<evidence type="ECO:0000256" key="1">
    <source>
        <dbReference type="ARBA" id="ARBA00010641"/>
    </source>
</evidence>
<evidence type="ECO:0000256" key="3">
    <source>
        <dbReference type="ARBA" id="ARBA00023082"/>
    </source>
</evidence>
<sequence>MDDDLNVQTWLDKYGDYLYSYAFLKVKDRHIAEDMVQETLLAAIAAKNTFSGQSTIRTWLTGILKHKIIDHFRRQSRVTAIGDLVDQDDEDNLDYFFRNSGSWIEKPESFPSPESALQQQQFRAIFQRCLSGLKTRQAEIFLAREVHEMNNEEICKHFSITSTNAWVLLHRARLALIRCLKIHWIDR</sequence>
<dbReference type="AlphaFoldDB" id="A0A8H9D9S8"/>
<dbReference type="Gene3D" id="1.10.1740.10">
    <property type="match status" value="1"/>
</dbReference>
<evidence type="ECO:0000256" key="2">
    <source>
        <dbReference type="ARBA" id="ARBA00023015"/>
    </source>
</evidence>
<evidence type="ECO:0000313" key="9">
    <source>
        <dbReference type="Proteomes" id="UP000601736"/>
    </source>
</evidence>
<name>A0A8H9D9S8_9PROT</name>
<dbReference type="SUPFAM" id="SSF88659">
    <property type="entry name" value="Sigma3 and sigma4 domains of RNA polymerase sigma factors"/>
    <property type="match status" value="1"/>
</dbReference>
<evidence type="ECO:0000259" key="6">
    <source>
        <dbReference type="Pfam" id="PF04542"/>
    </source>
</evidence>
<dbReference type="Pfam" id="PF08281">
    <property type="entry name" value="Sigma70_r4_2"/>
    <property type="match status" value="1"/>
</dbReference>
<dbReference type="PANTHER" id="PTHR43133">
    <property type="entry name" value="RNA POLYMERASE ECF-TYPE SIGMA FACTO"/>
    <property type="match status" value="1"/>
</dbReference>
<dbReference type="InterPro" id="IPR013324">
    <property type="entry name" value="RNA_pol_sigma_r3/r4-like"/>
</dbReference>
<protein>
    <submittedName>
        <fullName evidence="8">RNA polymerase, sigma-24 subunit, ECF subfamily</fullName>
    </submittedName>
</protein>
<comment type="similarity">
    <text evidence="1">Belongs to the sigma-70 factor family. ECF subfamily.</text>
</comment>
<dbReference type="NCBIfam" id="TIGR02943">
    <property type="entry name" value="Sig70_famx1"/>
    <property type="match status" value="1"/>
</dbReference>
<dbReference type="SUPFAM" id="SSF88946">
    <property type="entry name" value="Sigma2 domain of RNA polymerase sigma factors"/>
    <property type="match status" value="1"/>
</dbReference>
<dbReference type="GO" id="GO:0006352">
    <property type="term" value="P:DNA-templated transcription initiation"/>
    <property type="evidence" value="ECO:0007669"/>
    <property type="project" value="InterPro"/>
</dbReference>
<gene>
    <name evidence="8" type="ORF">NMYAN_160013</name>
</gene>
<dbReference type="InterPro" id="IPR013325">
    <property type="entry name" value="RNA_pol_sigma_r2"/>
</dbReference>
<feature type="domain" description="RNA polymerase sigma-70 region 2" evidence="6">
    <location>
        <begin position="12"/>
        <end position="77"/>
    </location>
</feature>
<proteinExistence type="inferred from homology"/>
<organism evidence="8 9">
    <name type="scientific">Nitrosomonas nitrosa</name>
    <dbReference type="NCBI Taxonomy" id="52442"/>
    <lineage>
        <taxon>Bacteria</taxon>
        <taxon>Pseudomonadati</taxon>
        <taxon>Pseudomonadota</taxon>
        <taxon>Betaproteobacteria</taxon>
        <taxon>Nitrosomonadales</taxon>
        <taxon>Nitrosomonadaceae</taxon>
        <taxon>Nitrosomonas</taxon>
    </lineage>
</organism>
<evidence type="ECO:0000256" key="4">
    <source>
        <dbReference type="ARBA" id="ARBA00023125"/>
    </source>
</evidence>
<dbReference type="InterPro" id="IPR039425">
    <property type="entry name" value="RNA_pol_sigma-70-like"/>
</dbReference>
<feature type="domain" description="RNA polymerase sigma factor 70 region 4 type 2" evidence="7">
    <location>
        <begin position="125"/>
        <end position="176"/>
    </location>
</feature>
<reference evidence="8" key="1">
    <citation type="submission" date="2021-02" db="EMBL/GenBank/DDBJ databases">
        <authorList>
            <person name="Han P."/>
        </authorList>
    </citation>
    <scope>NUCLEOTIDE SEQUENCE</scope>
    <source>
        <strain evidence="8">Nitrosomonas nitrosa 18-3D</strain>
    </source>
</reference>